<evidence type="ECO:0000259" key="3">
    <source>
        <dbReference type="PROSITE" id="PS50977"/>
    </source>
</evidence>
<protein>
    <submittedName>
        <fullName evidence="4">TetR family transcriptional regulator</fullName>
    </submittedName>
</protein>
<dbReference type="SUPFAM" id="SSF46689">
    <property type="entry name" value="Homeodomain-like"/>
    <property type="match status" value="1"/>
</dbReference>
<dbReference type="RefSeq" id="WP_099621028.1">
    <property type="nucleotide sequence ID" value="NZ_CP024201.1"/>
</dbReference>
<dbReference type="Proteomes" id="UP000228945">
    <property type="component" value="Chromosome"/>
</dbReference>
<sequence>MGKLSKAERRAQLLATALEIARTKGANALTLGHLAERAGVSRPVAYQHFETRAGLLMQLYRDIADRQHQTLRETLAKADAGFGASARAAGQATIRCYATVGPEAFAIAVALQGDPALEAFQRELIDRYVETYVVAFRPLVDLDDAELRLRCIAVVGAGDALAGRMLDGSLPEAEAAGLLTSLILSWLPSRRPS</sequence>
<evidence type="ECO:0000256" key="1">
    <source>
        <dbReference type="ARBA" id="ARBA00023125"/>
    </source>
</evidence>
<keyword evidence="5" id="KW-1185">Reference proteome</keyword>
<dbReference type="AlphaFoldDB" id="A0A2D2AUV2"/>
<dbReference type="Gene3D" id="1.10.357.10">
    <property type="entry name" value="Tetracycline Repressor, domain 2"/>
    <property type="match status" value="1"/>
</dbReference>
<dbReference type="InterPro" id="IPR009057">
    <property type="entry name" value="Homeodomain-like_sf"/>
</dbReference>
<dbReference type="KEGG" id="cmb:CSW64_04770"/>
<name>A0A2D2AUV2_9CAUL</name>
<organism evidence="4 5">
    <name type="scientific">Caulobacter mirabilis</name>
    <dbReference type="NCBI Taxonomy" id="69666"/>
    <lineage>
        <taxon>Bacteria</taxon>
        <taxon>Pseudomonadati</taxon>
        <taxon>Pseudomonadota</taxon>
        <taxon>Alphaproteobacteria</taxon>
        <taxon>Caulobacterales</taxon>
        <taxon>Caulobacteraceae</taxon>
        <taxon>Caulobacter</taxon>
    </lineage>
</organism>
<dbReference type="GO" id="GO:0003677">
    <property type="term" value="F:DNA binding"/>
    <property type="evidence" value="ECO:0007669"/>
    <property type="project" value="UniProtKB-UniRule"/>
</dbReference>
<proteinExistence type="predicted"/>
<dbReference type="Pfam" id="PF00440">
    <property type="entry name" value="TetR_N"/>
    <property type="match status" value="1"/>
</dbReference>
<evidence type="ECO:0000313" key="5">
    <source>
        <dbReference type="Proteomes" id="UP000228945"/>
    </source>
</evidence>
<feature type="DNA-binding region" description="H-T-H motif" evidence="2">
    <location>
        <begin position="30"/>
        <end position="49"/>
    </location>
</feature>
<evidence type="ECO:0000313" key="4">
    <source>
        <dbReference type="EMBL" id="ATQ41771.1"/>
    </source>
</evidence>
<dbReference type="InterPro" id="IPR001647">
    <property type="entry name" value="HTH_TetR"/>
</dbReference>
<accession>A0A2D2AUV2</accession>
<gene>
    <name evidence="4" type="ORF">CSW64_04770</name>
</gene>
<keyword evidence="1 2" id="KW-0238">DNA-binding</keyword>
<reference evidence="4 5" key="1">
    <citation type="submission" date="2017-10" db="EMBL/GenBank/DDBJ databases">
        <title>Genome sequence of Caulobacter mirabilis FWC38.</title>
        <authorList>
            <person name="Fiebig A."/>
            <person name="Crosson S."/>
        </authorList>
    </citation>
    <scope>NUCLEOTIDE SEQUENCE [LARGE SCALE GENOMIC DNA]</scope>
    <source>
        <strain evidence="4 5">FWC 38</strain>
    </source>
</reference>
<dbReference type="OrthoDB" id="9811084at2"/>
<evidence type="ECO:0000256" key="2">
    <source>
        <dbReference type="PROSITE-ProRule" id="PRU00335"/>
    </source>
</evidence>
<dbReference type="EMBL" id="CP024201">
    <property type="protein sequence ID" value="ATQ41771.1"/>
    <property type="molecule type" value="Genomic_DNA"/>
</dbReference>
<dbReference type="PRINTS" id="PR00455">
    <property type="entry name" value="HTHTETR"/>
</dbReference>
<dbReference type="PROSITE" id="PS50977">
    <property type="entry name" value="HTH_TETR_2"/>
    <property type="match status" value="1"/>
</dbReference>
<feature type="domain" description="HTH tetR-type" evidence="3">
    <location>
        <begin position="7"/>
        <end position="67"/>
    </location>
</feature>